<dbReference type="InParanoid" id="Q0TY13"/>
<proteinExistence type="predicted"/>
<protein>
    <submittedName>
        <fullName evidence="2">Uncharacterized protein</fullName>
    </submittedName>
</protein>
<dbReference type="RefSeq" id="XP_001805791.1">
    <property type="nucleotide sequence ID" value="XM_001805739.1"/>
</dbReference>
<name>Q0TY13_PHANO</name>
<evidence type="ECO:0000313" key="3">
    <source>
        <dbReference type="Proteomes" id="UP000001055"/>
    </source>
</evidence>
<evidence type="ECO:0000313" key="2">
    <source>
        <dbReference type="EMBL" id="EAT77022.1"/>
    </source>
</evidence>
<reference evidence="3" key="1">
    <citation type="journal article" date="2007" name="Plant Cell">
        <title>Dothideomycete-plant interactions illuminated by genome sequencing and EST analysis of the wheat pathogen Stagonospora nodorum.</title>
        <authorList>
            <person name="Hane J.K."/>
            <person name="Lowe R.G."/>
            <person name="Solomon P.S."/>
            <person name="Tan K.C."/>
            <person name="Schoch C.L."/>
            <person name="Spatafora J.W."/>
            <person name="Crous P.W."/>
            <person name="Kodira C."/>
            <person name="Birren B.W."/>
            <person name="Galagan J.E."/>
            <person name="Torriani S.F."/>
            <person name="McDonald B.A."/>
            <person name="Oliver R.P."/>
        </authorList>
    </citation>
    <scope>NUCLEOTIDE SEQUENCE [LARGE SCALE GENOMIC DNA]</scope>
    <source>
        <strain evidence="3">SN15 / ATCC MYA-4574 / FGSC 10173</strain>
    </source>
</reference>
<dbReference type="EMBL" id="CH445363">
    <property type="protein sequence ID" value="EAT77022.1"/>
    <property type="molecule type" value="Genomic_DNA"/>
</dbReference>
<dbReference type="GeneID" id="5982721"/>
<sequence>MTTAQGRPRADLDGDIDGTQTLAREEVPIPRAIFLPQVRTLGAHACEYRVAANG</sequence>
<dbReference type="HOGENOM" id="CLU_3051120_0_0_1"/>
<gene>
    <name evidence="2" type="ORF">SNOG_15647</name>
</gene>
<dbReference type="KEGG" id="pno:SNOG_15647"/>
<dbReference type="Proteomes" id="UP000001055">
    <property type="component" value="Unassembled WGS sequence"/>
</dbReference>
<dbReference type="AlphaFoldDB" id="Q0TY13"/>
<accession>Q0TY13</accession>
<organism evidence="2 3">
    <name type="scientific">Phaeosphaeria nodorum (strain SN15 / ATCC MYA-4574 / FGSC 10173)</name>
    <name type="common">Glume blotch fungus</name>
    <name type="synonym">Parastagonospora nodorum</name>
    <dbReference type="NCBI Taxonomy" id="321614"/>
    <lineage>
        <taxon>Eukaryota</taxon>
        <taxon>Fungi</taxon>
        <taxon>Dikarya</taxon>
        <taxon>Ascomycota</taxon>
        <taxon>Pezizomycotina</taxon>
        <taxon>Dothideomycetes</taxon>
        <taxon>Pleosporomycetidae</taxon>
        <taxon>Pleosporales</taxon>
        <taxon>Pleosporineae</taxon>
        <taxon>Phaeosphaeriaceae</taxon>
        <taxon>Parastagonospora</taxon>
    </lineage>
</organism>
<evidence type="ECO:0000256" key="1">
    <source>
        <dbReference type="SAM" id="MobiDB-lite"/>
    </source>
</evidence>
<feature type="region of interest" description="Disordered" evidence="1">
    <location>
        <begin position="1"/>
        <end position="22"/>
    </location>
</feature>